<keyword evidence="13" id="KW-0539">Nucleus</keyword>
<evidence type="ECO:0000256" key="12">
    <source>
        <dbReference type="ARBA" id="ARBA00023204"/>
    </source>
</evidence>
<keyword evidence="12" id="KW-0234">DNA repair</keyword>
<gene>
    <name evidence="17" type="ORF">jhhlp_000354</name>
</gene>
<evidence type="ECO:0000256" key="8">
    <source>
        <dbReference type="ARBA" id="ARBA00022839"/>
    </source>
</evidence>
<dbReference type="PANTHER" id="PTHR11081">
    <property type="entry name" value="FLAP ENDONUCLEASE FAMILY MEMBER"/>
    <property type="match status" value="1"/>
</dbReference>
<feature type="compositionally biased region" description="Low complexity" evidence="14">
    <location>
        <begin position="650"/>
        <end position="679"/>
    </location>
</feature>
<evidence type="ECO:0000313" key="18">
    <source>
        <dbReference type="Proteomes" id="UP000233524"/>
    </source>
</evidence>
<feature type="compositionally biased region" description="Polar residues" evidence="14">
    <location>
        <begin position="459"/>
        <end position="490"/>
    </location>
</feature>
<dbReference type="SMART" id="SM00279">
    <property type="entry name" value="HhH2"/>
    <property type="match status" value="1"/>
</dbReference>
<accession>A0A2N3NKP4</accession>
<dbReference type="Pfam" id="PF00752">
    <property type="entry name" value="XPG_N"/>
    <property type="match status" value="1"/>
</dbReference>
<dbReference type="Proteomes" id="UP000233524">
    <property type="component" value="Unassembled WGS sequence"/>
</dbReference>
<dbReference type="PRINTS" id="PR00853">
    <property type="entry name" value="XPGRADSUPER"/>
</dbReference>
<evidence type="ECO:0000313" key="17">
    <source>
        <dbReference type="EMBL" id="PKS13013.1"/>
    </source>
</evidence>
<feature type="region of interest" description="Disordered" evidence="14">
    <location>
        <begin position="649"/>
        <end position="738"/>
    </location>
</feature>
<keyword evidence="9" id="KW-0460">Magnesium</keyword>
<reference evidence="17 18" key="1">
    <citation type="journal article" date="2017" name="G3 (Bethesda)">
        <title>First Draft Genome Sequence of the Pathogenic Fungus Lomentospora prolificans (Formerly Scedosporium prolificans).</title>
        <authorList>
            <person name="Luo R."/>
            <person name="Zimin A."/>
            <person name="Workman R."/>
            <person name="Fan Y."/>
            <person name="Pertea G."/>
            <person name="Grossman N."/>
            <person name="Wear M.P."/>
            <person name="Jia B."/>
            <person name="Miller H."/>
            <person name="Casadevall A."/>
            <person name="Timp W."/>
            <person name="Zhang S.X."/>
            <person name="Salzberg S.L."/>
        </authorList>
    </citation>
    <scope>NUCLEOTIDE SEQUENCE [LARGE SCALE GENOMIC DNA]</scope>
    <source>
        <strain evidence="17 18">JHH-5317</strain>
    </source>
</reference>
<evidence type="ECO:0000256" key="5">
    <source>
        <dbReference type="ARBA" id="ARBA00022723"/>
    </source>
</evidence>
<dbReference type="InterPro" id="IPR008918">
    <property type="entry name" value="HhH2"/>
</dbReference>
<dbReference type="SUPFAM" id="SSF88723">
    <property type="entry name" value="PIN domain-like"/>
    <property type="match status" value="1"/>
</dbReference>
<dbReference type="PROSITE" id="PS00841">
    <property type="entry name" value="XPG_1"/>
    <property type="match status" value="1"/>
</dbReference>
<feature type="region of interest" description="Disordered" evidence="14">
    <location>
        <begin position="337"/>
        <end position="375"/>
    </location>
</feature>
<dbReference type="GO" id="GO:0046872">
    <property type="term" value="F:metal ion binding"/>
    <property type="evidence" value="ECO:0007669"/>
    <property type="project" value="UniProtKB-KW"/>
</dbReference>
<keyword evidence="7" id="KW-0378">Hydrolase</keyword>
<evidence type="ECO:0000256" key="14">
    <source>
        <dbReference type="SAM" id="MobiDB-lite"/>
    </source>
</evidence>
<dbReference type="SMART" id="SM00485">
    <property type="entry name" value="XPGN"/>
    <property type="match status" value="1"/>
</dbReference>
<evidence type="ECO:0000256" key="6">
    <source>
        <dbReference type="ARBA" id="ARBA00022763"/>
    </source>
</evidence>
<dbReference type="PANTHER" id="PTHR11081:SF65">
    <property type="entry name" value="DNA DAMAGE-INDUCIBLE PROTEIN DIN7-RELATED"/>
    <property type="match status" value="1"/>
</dbReference>
<dbReference type="GO" id="GO:0017108">
    <property type="term" value="F:5'-flap endonuclease activity"/>
    <property type="evidence" value="ECO:0007669"/>
    <property type="project" value="TreeGrafter"/>
</dbReference>
<sequence length="798" mass="88761">MGVSGLLPLLKSIQKHSDLKRYNGKTLGVDAYGWLHRGAIACANELAQDKPTRKYVQYAMSRVHMLRHFGVTPYLVFDGDFLPSKAGTEASRARSRDEHKKKGMEYIKAGKPSLAWQEFQKSIDITPEMARHLIDELKKLDISYVVAPYEADAQLVYLERKGLIDGILSEDSDLLVFGAKRLITKLDKYGACIEINRRDFCACREVSLTGWTDQDFRRMAILSGCDYLPGLKGTGLKTAYRYLRKYKTPDKVVQRIQFEGKAIVSENYLPSFRQAELTFIYQRVFCPEKQELVLLTEDPTNEAEKYPFIGAPVEPELARAIAVGDVNPITKQKIVVQAPSPKRRRASSMAFQPTPADTRSPNTKLTGRDPKPINSYFKRNSRIPMGEMDRNQFAVDSQRVAELTHGGLVPRVYPLPRPYLESARVPQRGGIPSSRPAQMSTSPRLRRQTETMASTLANVGYGQSTPGQKTGFLSGTQHTPLATPSPTSQRPLKKARLCIGDETDEDPSSSVSERSKFFSPKATEPEEPSLPKPSSQEAKGSRPAECIFSDDSVEEAFKLLPVWEGWSLPSQSRRSIEIFDEEAHRKEDDGLRTSQKTPVQEEQAEPTEPAEAERNEMPPPALPSPDRPTSTPPRVSYQRVSLTKFFYKTESSQSSEVDSDPSQSIASTASSQSSVFTPSLSRSTTATPSTGMSMMTPLQRLGNQAMQRGGRSPLASIVGNKKPARPEPRRSSLASFPVNPAFVPLPKVDLDEVAALNTCGSEDQIPFIDKDTEPESEADVDNFGPTHVRLDLSRFLHK</sequence>
<keyword evidence="8" id="KW-0269">Exonuclease</keyword>
<dbReference type="InterPro" id="IPR044752">
    <property type="entry name" value="PIN-like_EXO1"/>
</dbReference>
<comment type="cofactor">
    <cofactor evidence="1">
        <name>Mg(2+)</name>
        <dbReference type="ChEBI" id="CHEBI:18420"/>
    </cofactor>
</comment>
<dbReference type="CDD" id="cd09857">
    <property type="entry name" value="PIN_EXO1"/>
    <property type="match status" value="1"/>
</dbReference>
<dbReference type="Gene3D" id="3.40.50.1010">
    <property type="entry name" value="5'-nuclease"/>
    <property type="match status" value="1"/>
</dbReference>
<name>A0A2N3NKP4_9PEZI</name>
<dbReference type="GO" id="GO:0006281">
    <property type="term" value="P:DNA repair"/>
    <property type="evidence" value="ECO:0007669"/>
    <property type="project" value="UniProtKB-KW"/>
</dbReference>
<evidence type="ECO:0000259" key="15">
    <source>
        <dbReference type="SMART" id="SM00484"/>
    </source>
</evidence>
<dbReference type="InterPro" id="IPR037315">
    <property type="entry name" value="EXO1_H3TH"/>
</dbReference>
<dbReference type="InterPro" id="IPR036279">
    <property type="entry name" value="5-3_exonuclease_C_sf"/>
</dbReference>
<keyword evidence="6" id="KW-0227">DNA damage</keyword>
<dbReference type="Gene3D" id="1.10.150.20">
    <property type="entry name" value="5' to 3' exonuclease, C-terminal subdomain"/>
    <property type="match status" value="1"/>
</dbReference>
<dbReference type="OrthoDB" id="26491at2759"/>
<keyword evidence="18" id="KW-1185">Reference proteome</keyword>
<dbReference type="InterPro" id="IPR006086">
    <property type="entry name" value="XPG-I_dom"/>
</dbReference>
<dbReference type="InterPro" id="IPR029060">
    <property type="entry name" value="PIN-like_dom_sf"/>
</dbReference>
<dbReference type="InterPro" id="IPR006085">
    <property type="entry name" value="XPG_DNA_repair_N"/>
</dbReference>
<dbReference type="InterPro" id="IPR019974">
    <property type="entry name" value="XPG_CS"/>
</dbReference>
<keyword evidence="11" id="KW-0238">DNA-binding</keyword>
<feature type="domain" description="XPG N-terminal" evidence="16">
    <location>
        <begin position="1"/>
        <end position="99"/>
    </location>
</feature>
<dbReference type="STRING" id="41688.A0A2N3NKP4"/>
<dbReference type="SMART" id="SM00484">
    <property type="entry name" value="XPGI"/>
    <property type="match status" value="1"/>
</dbReference>
<organism evidence="17 18">
    <name type="scientific">Lomentospora prolificans</name>
    <dbReference type="NCBI Taxonomy" id="41688"/>
    <lineage>
        <taxon>Eukaryota</taxon>
        <taxon>Fungi</taxon>
        <taxon>Dikarya</taxon>
        <taxon>Ascomycota</taxon>
        <taxon>Pezizomycotina</taxon>
        <taxon>Sordariomycetes</taxon>
        <taxon>Hypocreomycetidae</taxon>
        <taxon>Microascales</taxon>
        <taxon>Microascaceae</taxon>
        <taxon>Lomentospora</taxon>
    </lineage>
</organism>
<evidence type="ECO:0000256" key="1">
    <source>
        <dbReference type="ARBA" id="ARBA00001946"/>
    </source>
</evidence>
<feature type="compositionally biased region" description="Pro residues" evidence="14">
    <location>
        <begin position="617"/>
        <end position="626"/>
    </location>
</feature>
<comment type="similarity">
    <text evidence="3">Belongs to the XPG/RAD2 endonuclease family. EXO1 subfamily.</text>
</comment>
<protein>
    <submittedName>
        <fullName evidence="17">Uncharacterized protein</fullName>
    </submittedName>
</protein>
<feature type="region of interest" description="Disordered" evidence="14">
    <location>
        <begin position="459"/>
        <end position="547"/>
    </location>
</feature>
<evidence type="ECO:0000256" key="2">
    <source>
        <dbReference type="ARBA" id="ARBA00004123"/>
    </source>
</evidence>
<feature type="compositionally biased region" description="Polar residues" evidence="14">
    <location>
        <begin position="680"/>
        <end position="693"/>
    </location>
</feature>
<dbReference type="GO" id="GO:0035312">
    <property type="term" value="F:5'-3' DNA exonuclease activity"/>
    <property type="evidence" value="ECO:0007669"/>
    <property type="project" value="InterPro"/>
</dbReference>
<evidence type="ECO:0000256" key="11">
    <source>
        <dbReference type="ARBA" id="ARBA00023125"/>
    </source>
</evidence>
<dbReference type="SUPFAM" id="SSF47807">
    <property type="entry name" value="5' to 3' exonuclease, C-terminal subdomain"/>
    <property type="match status" value="1"/>
</dbReference>
<evidence type="ECO:0000259" key="16">
    <source>
        <dbReference type="SMART" id="SM00485"/>
    </source>
</evidence>
<proteinExistence type="inferred from homology"/>
<keyword evidence="4" id="KW-0540">Nuclease</keyword>
<evidence type="ECO:0000256" key="3">
    <source>
        <dbReference type="ARBA" id="ARBA00010563"/>
    </source>
</evidence>
<feature type="region of interest" description="Disordered" evidence="14">
    <location>
        <begin position="579"/>
        <end position="636"/>
    </location>
</feature>
<evidence type="ECO:0000256" key="7">
    <source>
        <dbReference type="ARBA" id="ARBA00022801"/>
    </source>
</evidence>
<feature type="domain" description="XPG-I" evidence="15">
    <location>
        <begin position="138"/>
        <end position="208"/>
    </location>
</feature>
<evidence type="ECO:0000256" key="13">
    <source>
        <dbReference type="ARBA" id="ARBA00023242"/>
    </source>
</evidence>
<feature type="region of interest" description="Disordered" evidence="14">
    <location>
        <begin position="423"/>
        <end position="447"/>
    </location>
</feature>
<dbReference type="EMBL" id="NLAX01000002">
    <property type="protein sequence ID" value="PKS13013.1"/>
    <property type="molecule type" value="Genomic_DNA"/>
</dbReference>
<keyword evidence="5" id="KW-0479">Metal-binding</keyword>
<evidence type="ECO:0000256" key="10">
    <source>
        <dbReference type="ARBA" id="ARBA00022881"/>
    </source>
</evidence>
<dbReference type="GO" id="GO:0005634">
    <property type="term" value="C:nucleus"/>
    <property type="evidence" value="ECO:0007669"/>
    <property type="project" value="UniProtKB-SubCell"/>
</dbReference>
<comment type="caution">
    <text evidence="17">The sequence shown here is derived from an EMBL/GenBank/DDBJ whole genome shotgun (WGS) entry which is preliminary data.</text>
</comment>
<evidence type="ECO:0000256" key="9">
    <source>
        <dbReference type="ARBA" id="ARBA00022842"/>
    </source>
</evidence>
<dbReference type="AlphaFoldDB" id="A0A2N3NKP4"/>
<dbReference type="InParanoid" id="A0A2N3NKP4"/>
<feature type="compositionally biased region" description="Polar residues" evidence="14">
    <location>
        <begin position="349"/>
        <end position="365"/>
    </location>
</feature>
<dbReference type="Pfam" id="PF00867">
    <property type="entry name" value="XPG_I"/>
    <property type="match status" value="1"/>
</dbReference>
<comment type="subcellular location">
    <subcellularLocation>
        <location evidence="2">Nucleus</location>
    </subcellularLocation>
</comment>
<dbReference type="GO" id="GO:0003677">
    <property type="term" value="F:DNA binding"/>
    <property type="evidence" value="ECO:0007669"/>
    <property type="project" value="UniProtKB-KW"/>
</dbReference>
<dbReference type="FunFam" id="1.10.150.20:FF:000011">
    <property type="entry name" value="exonuclease 1"/>
    <property type="match status" value="1"/>
</dbReference>
<dbReference type="CDD" id="cd09908">
    <property type="entry name" value="H3TH_EXO1"/>
    <property type="match status" value="1"/>
</dbReference>
<evidence type="ECO:0000256" key="4">
    <source>
        <dbReference type="ARBA" id="ARBA00022722"/>
    </source>
</evidence>
<dbReference type="InterPro" id="IPR006084">
    <property type="entry name" value="XPG/Rad2"/>
</dbReference>
<keyword evidence="10" id="KW-0267">Excision nuclease</keyword>
<feature type="region of interest" description="Disordered" evidence="14">
    <location>
        <begin position="765"/>
        <end position="784"/>
    </location>
</feature>
<feature type="compositionally biased region" description="Basic and acidic residues" evidence="14">
    <location>
        <begin position="579"/>
        <end position="591"/>
    </location>
</feature>
<dbReference type="FunFam" id="3.40.50.1010:FF:000002">
    <property type="entry name" value="Exonuclease 1, putative"/>
    <property type="match status" value="1"/>
</dbReference>
<dbReference type="VEuPathDB" id="FungiDB:jhhlp_000354"/>